<dbReference type="InterPro" id="IPR037185">
    <property type="entry name" value="EmrE-like"/>
</dbReference>
<dbReference type="GeneID" id="90511583"/>
<feature type="transmembrane region" description="Helical" evidence="6">
    <location>
        <begin position="215"/>
        <end position="234"/>
    </location>
</feature>
<feature type="transmembrane region" description="Helical" evidence="6">
    <location>
        <begin position="246"/>
        <end position="264"/>
    </location>
</feature>
<dbReference type="AlphaFoldDB" id="D8MQI3"/>
<dbReference type="PANTHER" id="PTHR42920">
    <property type="entry name" value="OS03G0707200 PROTEIN-RELATED"/>
    <property type="match status" value="1"/>
</dbReference>
<dbReference type="PANTHER" id="PTHR42920:SF5">
    <property type="entry name" value="EAMA DOMAIN-CONTAINING PROTEIN"/>
    <property type="match status" value="1"/>
</dbReference>
<protein>
    <submittedName>
        <fullName evidence="8">Membrane protein</fullName>
    </submittedName>
</protein>
<evidence type="ECO:0000256" key="6">
    <source>
        <dbReference type="SAM" id="Phobius"/>
    </source>
</evidence>
<feature type="domain" description="EamA" evidence="7">
    <location>
        <begin position="17"/>
        <end position="143"/>
    </location>
</feature>
<feature type="transmembrane region" description="Helical" evidence="6">
    <location>
        <begin position="127"/>
        <end position="145"/>
    </location>
</feature>
<dbReference type="HOGENOM" id="CLU_033863_21_0_6"/>
<reference evidence="8 9" key="1">
    <citation type="journal article" date="2010" name="BMC Genomics">
        <title>Genome comparison of the epiphytic bacteria Erwinia billingiae and E. tasmaniensis with the pear pathogen E. pyrifoliae.</title>
        <authorList>
            <person name="Kube M."/>
            <person name="Migdoll A.M."/>
            <person name="Gehring I."/>
            <person name="Heitmann K."/>
            <person name="Mayer Y."/>
            <person name="Kuhl H."/>
            <person name="Knaust F."/>
            <person name="Geider K."/>
            <person name="Reinhardt R."/>
        </authorList>
    </citation>
    <scope>NUCLEOTIDE SEQUENCE [LARGE SCALE GENOMIC DNA]</scope>
    <source>
        <strain evidence="8 9">Eb661</strain>
    </source>
</reference>
<dbReference type="InterPro" id="IPR000620">
    <property type="entry name" value="EamA_dom"/>
</dbReference>
<feature type="transmembrane region" description="Helical" evidence="6">
    <location>
        <begin position="186"/>
        <end position="203"/>
    </location>
</feature>
<evidence type="ECO:0000313" key="9">
    <source>
        <dbReference type="Proteomes" id="UP000008793"/>
    </source>
</evidence>
<dbReference type="RefSeq" id="WP_013201583.1">
    <property type="nucleotide sequence ID" value="NC_014306.1"/>
</dbReference>
<dbReference type="InterPro" id="IPR051258">
    <property type="entry name" value="Diverse_Substrate_Transporter"/>
</dbReference>
<dbReference type="EMBL" id="FP236843">
    <property type="protein sequence ID" value="CAX59090.1"/>
    <property type="molecule type" value="Genomic_DNA"/>
</dbReference>
<dbReference type="Pfam" id="PF00892">
    <property type="entry name" value="EamA"/>
    <property type="match status" value="2"/>
</dbReference>
<sequence length="308" mass="32246">MSALLSRYKLSFTPQEIVLVLITMIWGGTFLAVHHAMTVSGPFFFVGTRFATAALVLGAISWRSLRGITWAEIKAGTLIGIAIGCGYGLQTYGMQTISSSKSAFITAMYVPLVPLLQWLFLGRLPGLMSWIGVALAFTGLMLLAGPDGDSLAFGAGEIATLMSTLAIAAEIILISASAGKVDVKRVTIIQLAGASLLAFALMVPNGESAPPFSPYLLFSAIGLGLASALIQVTMNWAQRSVSPTRATVIYAGEPVWAGIVGRVAGERLPGAALIGGALIVVGVLVSELKLKRKKKAKVDPSPDKAEVN</sequence>
<keyword evidence="9" id="KW-1185">Reference proteome</keyword>
<evidence type="ECO:0000313" key="8">
    <source>
        <dbReference type="EMBL" id="CAX59090.1"/>
    </source>
</evidence>
<feature type="transmembrane region" description="Helical" evidence="6">
    <location>
        <begin position="17"/>
        <end position="37"/>
    </location>
</feature>
<evidence type="ECO:0000256" key="3">
    <source>
        <dbReference type="ARBA" id="ARBA00022692"/>
    </source>
</evidence>
<organism evidence="9">
    <name type="scientific">Erwinia billingiae (strain Eb661)</name>
    <dbReference type="NCBI Taxonomy" id="634500"/>
    <lineage>
        <taxon>Bacteria</taxon>
        <taxon>Pseudomonadati</taxon>
        <taxon>Pseudomonadota</taxon>
        <taxon>Gammaproteobacteria</taxon>
        <taxon>Enterobacterales</taxon>
        <taxon>Erwiniaceae</taxon>
        <taxon>Erwinia</taxon>
    </lineage>
</organism>
<evidence type="ECO:0000256" key="4">
    <source>
        <dbReference type="ARBA" id="ARBA00022989"/>
    </source>
</evidence>
<gene>
    <name evidence="8" type="ordered locus">EbC_15590</name>
</gene>
<comment type="subcellular location">
    <subcellularLocation>
        <location evidence="1">Cell membrane</location>
        <topology evidence="1">Multi-pass membrane protein</topology>
    </subcellularLocation>
</comment>
<feature type="transmembrane region" description="Helical" evidence="6">
    <location>
        <begin position="43"/>
        <end position="61"/>
    </location>
</feature>
<accession>D8MQI3</accession>
<feature type="transmembrane region" description="Helical" evidence="6">
    <location>
        <begin position="73"/>
        <end position="90"/>
    </location>
</feature>
<dbReference type="KEGG" id="ebi:EbC_15590"/>
<feature type="transmembrane region" description="Helical" evidence="6">
    <location>
        <begin position="270"/>
        <end position="288"/>
    </location>
</feature>
<dbReference type="eggNOG" id="COG0697">
    <property type="taxonomic scope" value="Bacteria"/>
</dbReference>
<evidence type="ECO:0000256" key="2">
    <source>
        <dbReference type="ARBA" id="ARBA00022475"/>
    </source>
</evidence>
<dbReference type="SUPFAM" id="SSF103481">
    <property type="entry name" value="Multidrug resistance efflux transporter EmrE"/>
    <property type="match status" value="2"/>
</dbReference>
<evidence type="ECO:0000256" key="1">
    <source>
        <dbReference type="ARBA" id="ARBA00004651"/>
    </source>
</evidence>
<keyword evidence="2" id="KW-1003">Cell membrane</keyword>
<keyword evidence="3 6" id="KW-0812">Transmembrane</keyword>
<keyword evidence="4 6" id="KW-1133">Transmembrane helix</keyword>
<dbReference type="GO" id="GO:0005886">
    <property type="term" value="C:plasma membrane"/>
    <property type="evidence" value="ECO:0007669"/>
    <property type="project" value="UniProtKB-SubCell"/>
</dbReference>
<name>D8MQI3_ERWBE</name>
<evidence type="ECO:0000259" key="7">
    <source>
        <dbReference type="Pfam" id="PF00892"/>
    </source>
</evidence>
<evidence type="ECO:0000256" key="5">
    <source>
        <dbReference type="ARBA" id="ARBA00023136"/>
    </source>
</evidence>
<feature type="transmembrane region" description="Helical" evidence="6">
    <location>
        <begin position="151"/>
        <end position="174"/>
    </location>
</feature>
<feature type="transmembrane region" description="Helical" evidence="6">
    <location>
        <begin position="102"/>
        <end position="120"/>
    </location>
</feature>
<feature type="domain" description="EamA" evidence="7">
    <location>
        <begin position="156"/>
        <end position="285"/>
    </location>
</feature>
<dbReference type="Proteomes" id="UP000008793">
    <property type="component" value="Chromosome"/>
</dbReference>
<keyword evidence="5 6" id="KW-0472">Membrane</keyword>
<proteinExistence type="predicted"/>